<feature type="compositionally biased region" description="Low complexity" evidence="5">
    <location>
        <begin position="246"/>
        <end position="275"/>
    </location>
</feature>
<feature type="region of interest" description="Disordered" evidence="5">
    <location>
        <begin position="193"/>
        <end position="304"/>
    </location>
</feature>
<accession>A0A1N7LHX6</accession>
<dbReference type="PANTHER" id="PTHR36926:SF1">
    <property type="entry name" value="COLICIN V PRODUCTION PROTEIN"/>
    <property type="match status" value="1"/>
</dbReference>
<evidence type="ECO:0000256" key="6">
    <source>
        <dbReference type="SAM" id="Phobius"/>
    </source>
</evidence>
<comment type="subcellular location">
    <subcellularLocation>
        <location evidence="1">Membrane</location>
        <topology evidence="1">Multi-pass membrane protein</topology>
    </subcellularLocation>
</comment>
<feature type="transmembrane region" description="Helical" evidence="6">
    <location>
        <begin position="41"/>
        <end position="58"/>
    </location>
</feature>
<dbReference type="PANTHER" id="PTHR36926">
    <property type="entry name" value="COLICIN V PRODUCTION PROTEIN"/>
    <property type="match status" value="1"/>
</dbReference>
<proteinExistence type="predicted"/>
<dbReference type="GO" id="GO:0009403">
    <property type="term" value="P:toxin biosynthetic process"/>
    <property type="evidence" value="ECO:0007669"/>
    <property type="project" value="InterPro"/>
</dbReference>
<name>A0A1N7LHX6_9PROT</name>
<sequence>MTDNKMDSLSINVFDMVALAVLLLSAVLAFFRGFVHEVLSITAWVGAALSALYGFPYARPKAHELIPIPMVADVAAAVAVFLVVLLILSMVTRTISKQVQGSALNSVDRSLGFLFGLVRGAVVLSIAYVVLSWVIPDPAARPDWMRYAKSGPLLESGANLLRSMVPPSLLSEEERARMATVEAQERARQAVELKQTYDRLTQPRVENLSRPDTTQPAPATVGGSATITSTPPANSVPALTVQGQGAAASPVTPASPTASAPSPTSSAARPASATTNGASSSQKNGSSYDANARQSLDSLIQNQQ</sequence>
<dbReference type="InterPro" id="IPR052719">
    <property type="entry name" value="CvpA-like"/>
</dbReference>
<dbReference type="STRING" id="80876.SAMN05421779_103335"/>
<feature type="transmembrane region" description="Helical" evidence="6">
    <location>
        <begin position="111"/>
        <end position="135"/>
    </location>
</feature>
<reference evidence="7 8" key="1">
    <citation type="submission" date="2017-01" db="EMBL/GenBank/DDBJ databases">
        <authorList>
            <person name="Mah S.A."/>
            <person name="Swanson W.J."/>
            <person name="Moy G.W."/>
            <person name="Vacquier V.D."/>
        </authorList>
    </citation>
    <scope>NUCLEOTIDE SEQUENCE [LARGE SCALE GENOMIC DNA]</scope>
    <source>
        <strain evidence="7 8">DSM 11589</strain>
    </source>
</reference>
<dbReference type="GO" id="GO:0016020">
    <property type="term" value="C:membrane"/>
    <property type="evidence" value="ECO:0007669"/>
    <property type="project" value="UniProtKB-SubCell"/>
</dbReference>
<feature type="compositionally biased region" description="Polar residues" evidence="5">
    <location>
        <begin position="276"/>
        <end position="304"/>
    </location>
</feature>
<feature type="compositionally biased region" description="Polar residues" evidence="5">
    <location>
        <begin position="210"/>
        <end position="233"/>
    </location>
</feature>
<keyword evidence="8" id="KW-1185">Reference proteome</keyword>
<dbReference type="EMBL" id="FTOA01000003">
    <property type="protein sequence ID" value="SIS73351.1"/>
    <property type="molecule type" value="Genomic_DNA"/>
</dbReference>
<dbReference type="InterPro" id="IPR003825">
    <property type="entry name" value="Colicin-V_CvpA"/>
</dbReference>
<gene>
    <name evidence="7" type="ORF">SAMN05421779_103335</name>
</gene>
<organism evidence="7 8">
    <name type="scientific">Insolitispirillum peregrinum</name>
    <dbReference type="NCBI Taxonomy" id="80876"/>
    <lineage>
        <taxon>Bacteria</taxon>
        <taxon>Pseudomonadati</taxon>
        <taxon>Pseudomonadota</taxon>
        <taxon>Alphaproteobacteria</taxon>
        <taxon>Rhodospirillales</taxon>
        <taxon>Novispirillaceae</taxon>
        <taxon>Insolitispirillum</taxon>
    </lineage>
</organism>
<evidence type="ECO:0000313" key="8">
    <source>
        <dbReference type="Proteomes" id="UP000185678"/>
    </source>
</evidence>
<evidence type="ECO:0000256" key="5">
    <source>
        <dbReference type="SAM" id="MobiDB-lite"/>
    </source>
</evidence>
<keyword evidence="3 6" id="KW-1133">Transmembrane helix</keyword>
<feature type="transmembrane region" description="Helical" evidence="6">
    <location>
        <begin position="70"/>
        <end position="91"/>
    </location>
</feature>
<feature type="transmembrane region" description="Helical" evidence="6">
    <location>
        <begin position="12"/>
        <end position="35"/>
    </location>
</feature>
<keyword evidence="4 6" id="KW-0472">Membrane</keyword>
<evidence type="ECO:0000313" key="7">
    <source>
        <dbReference type="EMBL" id="SIS73351.1"/>
    </source>
</evidence>
<protein>
    <submittedName>
        <fullName evidence="7">Uncharacterized membrane protein, required for colicin V production</fullName>
    </submittedName>
</protein>
<dbReference type="AlphaFoldDB" id="A0A1N7LHX6"/>
<dbReference type="Proteomes" id="UP000185678">
    <property type="component" value="Unassembled WGS sequence"/>
</dbReference>
<evidence type="ECO:0000256" key="3">
    <source>
        <dbReference type="ARBA" id="ARBA00022989"/>
    </source>
</evidence>
<keyword evidence="2 6" id="KW-0812">Transmembrane</keyword>
<dbReference type="Pfam" id="PF02674">
    <property type="entry name" value="Colicin_V"/>
    <property type="match status" value="1"/>
</dbReference>
<evidence type="ECO:0000256" key="4">
    <source>
        <dbReference type="ARBA" id="ARBA00023136"/>
    </source>
</evidence>
<evidence type="ECO:0000256" key="1">
    <source>
        <dbReference type="ARBA" id="ARBA00004141"/>
    </source>
</evidence>
<evidence type="ECO:0000256" key="2">
    <source>
        <dbReference type="ARBA" id="ARBA00022692"/>
    </source>
</evidence>